<reference evidence="2" key="2">
    <citation type="submission" date="2025-09" db="UniProtKB">
        <authorList>
            <consortium name="Ensembl"/>
        </authorList>
    </citation>
    <scope>IDENTIFICATION</scope>
</reference>
<evidence type="ECO:0000256" key="1">
    <source>
        <dbReference type="SAM" id="SignalP"/>
    </source>
</evidence>
<dbReference type="InterPro" id="IPR045860">
    <property type="entry name" value="Snake_toxin-like_sf"/>
</dbReference>
<name>A0A8C5PT57_9ANUR</name>
<sequence>GFIFWAFAKLVNLHLVDFIFPFLQKEFFVFCSGWAIECYNCPTTKCDKTIKCTPPQDVCIKIDSIRQCFESAKCLPPIIASTFGINNFNSSCCPDNLCNSGRTSLPVTSLILSLVAAVLFICYP</sequence>
<feature type="signal peptide" evidence="1">
    <location>
        <begin position="1"/>
        <end position="18"/>
    </location>
</feature>
<dbReference type="GO" id="GO:0098552">
    <property type="term" value="C:side of membrane"/>
    <property type="evidence" value="ECO:0007669"/>
    <property type="project" value="UniProtKB-KW"/>
</dbReference>
<keyword evidence="3" id="KW-1185">Reference proteome</keyword>
<dbReference type="Ensembl" id="ENSLLET00000028209.1">
    <property type="protein sequence ID" value="ENSLLEP00000027153.1"/>
    <property type="gene ID" value="ENSLLEG00000017209.1"/>
</dbReference>
<organism evidence="2 3">
    <name type="scientific">Leptobrachium leishanense</name>
    <name type="common">Leishan spiny toad</name>
    <dbReference type="NCBI Taxonomy" id="445787"/>
    <lineage>
        <taxon>Eukaryota</taxon>
        <taxon>Metazoa</taxon>
        <taxon>Chordata</taxon>
        <taxon>Craniata</taxon>
        <taxon>Vertebrata</taxon>
        <taxon>Euteleostomi</taxon>
        <taxon>Amphibia</taxon>
        <taxon>Batrachia</taxon>
        <taxon>Anura</taxon>
        <taxon>Pelobatoidea</taxon>
        <taxon>Megophryidae</taxon>
        <taxon>Leptobrachium</taxon>
    </lineage>
</organism>
<protein>
    <recommendedName>
        <fullName evidence="4">UPAR/Ly6 domain-containing protein</fullName>
    </recommendedName>
</protein>
<reference evidence="2" key="1">
    <citation type="submission" date="2025-08" db="UniProtKB">
        <authorList>
            <consortium name="Ensembl"/>
        </authorList>
    </citation>
    <scope>IDENTIFICATION</scope>
</reference>
<dbReference type="OrthoDB" id="10011411at2759"/>
<accession>A0A8C5PT57</accession>
<keyword evidence="1" id="KW-0732">Signal</keyword>
<evidence type="ECO:0008006" key="4">
    <source>
        <dbReference type="Google" id="ProtNLM"/>
    </source>
</evidence>
<dbReference type="Proteomes" id="UP000694569">
    <property type="component" value="Unplaced"/>
</dbReference>
<dbReference type="SUPFAM" id="SSF57302">
    <property type="entry name" value="Snake toxin-like"/>
    <property type="match status" value="1"/>
</dbReference>
<dbReference type="Gene3D" id="2.10.60.10">
    <property type="entry name" value="CD59"/>
    <property type="match status" value="1"/>
</dbReference>
<dbReference type="AlphaFoldDB" id="A0A8C5PT57"/>
<evidence type="ECO:0000313" key="2">
    <source>
        <dbReference type="Ensembl" id="ENSLLEP00000027153.1"/>
    </source>
</evidence>
<proteinExistence type="predicted"/>
<evidence type="ECO:0000313" key="3">
    <source>
        <dbReference type="Proteomes" id="UP000694569"/>
    </source>
</evidence>
<feature type="chain" id="PRO_5034352161" description="UPAR/Ly6 domain-containing protein" evidence="1">
    <location>
        <begin position="19"/>
        <end position="124"/>
    </location>
</feature>